<dbReference type="Proteomes" id="UP000053789">
    <property type="component" value="Unassembled WGS sequence"/>
</dbReference>
<name>A0A0D2HX55_CLAB1</name>
<dbReference type="HOGENOM" id="CLU_1948596_0_0_1"/>
<dbReference type="EMBL" id="KN846984">
    <property type="protein sequence ID" value="KIW95490.1"/>
    <property type="molecule type" value="Genomic_DNA"/>
</dbReference>
<keyword evidence="3" id="KW-1185">Reference proteome</keyword>
<reference evidence="2" key="1">
    <citation type="submission" date="2015-01" db="EMBL/GenBank/DDBJ databases">
        <title>The Genome Sequence of Cladophialophora bantiana CBS 173.52.</title>
        <authorList>
            <consortium name="The Broad Institute Genomics Platform"/>
            <person name="Cuomo C."/>
            <person name="de Hoog S."/>
            <person name="Gorbushina A."/>
            <person name="Stielow B."/>
            <person name="Teixiera M."/>
            <person name="Abouelleil A."/>
            <person name="Chapman S.B."/>
            <person name="Priest M."/>
            <person name="Young S.K."/>
            <person name="Wortman J."/>
            <person name="Nusbaum C."/>
            <person name="Birren B."/>
        </authorList>
    </citation>
    <scope>NUCLEOTIDE SEQUENCE [LARGE SCALE GENOMIC DNA]</scope>
    <source>
        <strain evidence="2">CBS 173.52</strain>
    </source>
</reference>
<feature type="region of interest" description="Disordered" evidence="1">
    <location>
        <begin position="1"/>
        <end position="111"/>
    </location>
</feature>
<evidence type="ECO:0000256" key="1">
    <source>
        <dbReference type="SAM" id="MobiDB-lite"/>
    </source>
</evidence>
<proteinExistence type="predicted"/>
<dbReference type="RefSeq" id="XP_016622159.1">
    <property type="nucleotide sequence ID" value="XM_016761821.1"/>
</dbReference>
<evidence type="ECO:0000313" key="2">
    <source>
        <dbReference type="EMBL" id="KIW95490.1"/>
    </source>
</evidence>
<gene>
    <name evidence="2" type="ORF">Z519_04075</name>
</gene>
<feature type="compositionally biased region" description="Low complexity" evidence="1">
    <location>
        <begin position="1"/>
        <end position="14"/>
    </location>
</feature>
<dbReference type="AlphaFoldDB" id="A0A0D2HX55"/>
<evidence type="ECO:0000313" key="3">
    <source>
        <dbReference type="Proteomes" id="UP000053789"/>
    </source>
</evidence>
<protein>
    <submittedName>
        <fullName evidence="2">Uncharacterized protein</fullName>
    </submittedName>
</protein>
<dbReference type="GeneID" id="27697003"/>
<sequence>MAEQEALTALLATPEDAEGPPRDTNEVPEAAKGSQPAKETHEDASYNGQKNPLPRRPQPKARGRLLPHPVRESHDSPALTRRRQGRYTLVHRPPRTQQQPLPRNHLQSARKLHQETIPRLPMDFRPWGT</sequence>
<dbReference type="VEuPathDB" id="FungiDB:Z519_04075"/>
<organism evidence="2 3">
    <name type="scientific">Cladophialophora bantiana (strain ATCC 10958 / CBS 173.52 / CDC B-1940 / NIH 8579)</name>
    <name type="common">Xylohypha bantiana</name>
    <dbReference type="NCBI Taxonomy" id="1442370"/>
    <lineage>
        <taxon>Eukaryota</taxon>
        <taxon>Fungi</taxon>
        <taxon>Dikarya</taxon>
        <taxon>Ascomycota</taxon>
        <taxon>Pezizomycotina</taxon>
        <taxon>Eurotiomycetes</taxon>
        <taxon>Chaetothyriomycetidae</taxon>
        <taxon>Chaetothyriales</taxon>
        <taxon>Herpotrichiellaceae</taxon>
        <taxon>Cladophialophora</taxon>
    </lineage>
</organism>
<accession>A0A0D2HX55</accession>